<dbReference type="Pfam" id="PF00650">
    <property type="entry name" value="CRAL_TRIO"/>
    <property type="match status" value="1"/>
</dbReference>
<dbReference type="PANTHER" id="PTHR45824:SF29">
    <property type="entry name" value="GH16843P"/>
    <property type="match status" value="1"/>
</dbReference>
<dbReference type="OrthoDB" id="75724at2759"/>
<evidence type="ECO:0000313" key="3">
    <source>
        <dbReference type="EMBL" id="CCA67050.1"/>
    </source>
</evidence>
<dbReference type="OMA" id="RPLFYMK"/>
<dbReference type="SMART" id="SM01100">
    <property type="entry name" value="CRAL_TRIO_N"/>
    <property type="match status" value="1"/>
</dbReference>
<evidence type="ECO:0000256" key="1">
    <source>
        <dbReference type="SAM" id="MobiDB-lite"/>
    </source>
</evidence>
<accession>G4T6V7</accession>
<proteinExistence type="predicted"/>
<dbReference type="PROSITE" id="PS50191">
    <property type="entry name" value="CRAL_TRIO"/>
    <property type="match status" value="1"/>
</dbReference>
<dbReference type="AlphaFoldDB" id="G4T6V7"/>
<reference evidence="3 4" key="1">
    <citation type="journal article" date="2011" name="PLoS Pathog.">
        <title>Endophytic Life Strategies Decoded by Genome and Transcriptome Analyses of the Mutualistic Root Symbiont Piriformospora indica.</title>
        <authorList>
            <person name="Zuccaro A."/>
            <person name="Lahrmann U."/>
            <person name="Guldener U."/>
            <person name="Langen G."/>
            <person name="Pfiffi S."/>
            <person name="Biedenkopf D."/>
            <person name="Wong P."/>
            <person name="Samans B."/>
            <person name="Grimm C."/>
            <person name="Basiewicz M."/>
            <person name="Murat C."/>
            <person name="Martin F."/>
            <person name="Kogel K.H."/>
        </authorList>
    </citation>
    <scope>NUCLEOTIDE SEQUENCE [LARGE SCALE GENOMIC DNA]</scope>
    <source>
        <strain evidence="3 4">DSM 11827</strain>
    </source>
</reference>
<dbReference type="HOGENOM" id="CLU_014001_1_1_1"/>
<evidence type="ECO:0000313" key="4">
    <source>
        <dbReference type="Proteomes" id="UP000007148"/>
    </source>
</evidence>
<dbReference type="STRING" id="1109443.G4T6V7"/>
<evidence type="ECO:0000259" key="2">
    <source>
        <dbReference type="PROSITE" id="PS50191"/>
    </source>
</evidence>
<dbReference type="EMBL" id="CAFZ01000009">
    <property type="protein sequence ID" value="CCA67050.1"/>
    <property type="molecule type" value="Genomic_DNA"/>
</dbReference>
<organism evidence="3 4">
    <name type="scientific">Serendipita indica (strain DSM 11827)</name>
    <name type="common">Root endophyte fungus</name>
    <name type="synonym">Piriformospora indica</name>
    <dbReference type="NCBI Taxonomy" id="1109443"/>
    <lineage>
        <taxon>Eukaryota</taxon>
        <taxon>Fungi</taxon>
        <taxon>Dikarya</taxon>
        <taxon>Basidiomycota</taxon>
        <taxon>Agaricomycotina</taxon>
        <taxon>Agaricomycetes</taxon>
        <taxon>Sebacinales</taxon>
        <taxon>Serendipitaceae</taxon>
        <taxon>Serendipita</taxon>
    </lineage>
</organism>
<feature type="region of interest" description="Disordered" evidence="1">
    <location>
        <begin position="293"/>
        <end position="325"/>
    </location>
</feature>
<dbReference type="SUPFAM" id="SSF52087">
    <property type="entry name" value="CRAL/TRIO domain"/>
    <property type="match status" value="1"/>
</dbReference>
<dbReference type="GO" id="GO:0008526">
    <property type="term" value="F:phosphatidylinositol transfer activity"/>
    <property type="evidence" value="ECO:0007669"/>
    <property type="project" value="TreeGrafter"/>
</dbReference>
<dbReference type="Gene3D" id="3.40.525.10">
    <property type="entry name" value="CRAL-TRIO lipid binding domain"/>
    <property type="match status" value="1"/>
</dbReference>
<comment type="caution">
    <text evidence="3">The sequence shown here is derived from an EMBL/GenBank/DDBJ whole genome shotgun (WGS) entry which is preliminary data.</text>
</comment>
<sequence>MTTEKIFEPLFPPRNSDVSRGPVKLETGQEEKRLAVLSRFANDSYTLPDSSTLMDVEKFWLTNDCLLRYLRATKWDVNAAIERIESTLKWRREFGLYDKLDAELVEPEGNTGHVLLYGYDRDMNPSLYAFPSRQVTEEGMRQIQYYTYMFEKALDATGPGVEKVSLLVNYADKSSKTSLWKAQQVLDIVQNHYPERLGHAFVINVPFIINMFFKIVMAFVDPVTKQKIHFNEDVVERGFIDKDVLISASGWGGNVDFEYKHDIYWPKLVQECNARKEEQFRRWRALGGKIGEDESVLKGSDPLPESTNQSRDAPEVVVTPPSEVH</sequence>
<dbReference type="InParanoid" id="G4T6V7"/>
<feature type="domain" description="CRAL-TRIO" evidence="2">
    <location>
        <begin position="104"/>
        <end position="259"/>
    </location>
</feature>
<dbReference type="InterPro" id="IPR036273">
    <property type="entry name" value="CRAL/TRIO_N_dom_sf"/>
</dbReference>
<dbReference type="InterPro" id="IPR036865">
    <property type="entry name" value="CRAL-TRIO_dom_sf"/>
</dbReference>
<keyword evidence="4" id="KW-1185">Reference proteome</keyword>
<dbReference type="Pfam" id="PF03765">
    <property type="entry name" value="CRAL_TRIO_N"/>
    <property type="match status" value="1"/>
</dbReference>
<dbReference type="PANTHER" id="PTHR45824">
    <property type="entry name" value="GH16843P"/>
    <property type="match status" value="1"/>
</dbReference>
<dbReference type="SUPFAM" id="SSF46938">
    <property type="entry name" value="CRAL/TRIO N-terminal domain"/>
    <property type="match status" value="1"/>
</dbReference>
<dbReference type="InterPro" id="IPR001251">
    <property type="entry name" value="CRAL-TRIO_dom"/>
</dbReference>
<dbReference type="CDD" id="cd00170">
    <property type="entry name" value="SEC14"/>
    <property type="match status" value="1"/>
</dbReference>
<dbReference type="eggNOG" id="KOG1470">
    <property type="taxonomic scope" value="Eukaryota"/>
</dbReference>
<name>G4T6V7_SERID</name>
<dbReference type="InterPro" id="IPR052578">
    <property type="entry name" value="PI_Transfer_CRAL-TRIO"/>
</dbReference>
<dbReference type="InterPro" id="IPR011074">
    <property type="entry name" value="CRAL/TRIO_N_dom"/>
</dbReference>
<dbReference type="Proteomes" id="UP000007148">
    <property type="component" value="Unassembled WGS sequence"/>
</dbReference>
<protein>
    <submittedName>
        <fullName evidence="3">Related to PDR16 protein</fullName>
    </submittedName>
</protein>
<gene>
    <name evidence="3" type="ORF">PIIN_00887</name>
</gene>
<dbReference type="SMART" id="SM00516">
    <property type="entry name" value="SEC14"/>
    <property type="match status" value="1"/>
</dbReference>